<dbReference type="Proteomes" id="UP000318801">
    <property type="component" value="Unassembled WGS sequence"/>
</dbReference>
<dbReference type="SUPFAM" id="SSF46785">
    <property type="entry name" value="Winged helix' DNA-binding domain"/>
    <property type="match status" value="1"/>
</dbReference>
<evidence type="ECO:0000256" key="3">
    <source>
        <dbReference type="ARBA" id="ARBA00023125"/>
    </source>
</evidence>
<dbReference type="Gene3D" id="1.10.10.10">
    <property type="entry name" value="Winged helix-like DNA-binding domain superfamily/Winged helix DNA-binding domain"/>
    <property type="match status" value="1"/>
</dbReference>
<dbReference type="RefSeq" id="WP_141150913.1">
    <property type="nucleotide sequence ID" value="NZ_VHLG01000018.1"/>
</dbReference>
<dbReference type="OrthoDB" id="8479357at2"/>
<dbReference type="InterPro" id="IPR000847">
    <property type="entry name" value="LysR_HTH_N"/>
</dbReference>
<dbReference type="SUPFAM" id="SSF53850">
    <property type="entry name" value="Periplasmic binding protein-like II"/>
    <property type="match status" value="1"/>
</dbReference>
<keyword evidence="5" id="KW-0804">Transcription</keyword>
<dbReference type="InterPro" id="IPR036388">
    <property type="entry name" value="WH-like_DNA-bd_sf"/>
</dbReference>
<name>A0A506U624_9HYPH</name>
<evidence type="ECO:0000313" key="7">
    <source>
        <dbReference type="EMBL" id="TPW27377.1"/>
    </source>
</evidence>
<evidence type="ECO:0000256" key="5">
    <source>
        <dbReference type="ARBA" id="ARBA00023163"/>
    </source>
</evidence>
<dbReference type="Pfam" id="PF03466">
    <property type="entry name" value="LysR_substrate"/>
    <property type="match status" value="1"/>
</dbReference>
<dbReference type="Gene3D" id="3.40.190.290">
    <property type="match status" value="1"/>
</dbReference>
<dbReference type="GO" id="GO:2000142">
    <property type="term" value="P:regulation of DNA-templated transcription initiation"/>
    <property type="evidence" value="ECO:0007669"/>
    <property type="project" value="TreeGrafter"/>
</dbReference>
<dbReference type="InterPro" id="IPR036390">
    <property type="entry name" value="WH_DNA-bd_sf"/>
</dbReference>
<feature type="domain" description="HTH lysR-type" evidence="6">
    <location>
        <begin position="1"/>
        <end position="58"/>
    </location>
</feature>
<dbReference type="PANTHER" id="PTHR30293:SF0">
    <property type="entry name" value="NITROGEN ASSIMILATION REGULATORY PROTEIN NAC"/>
    <property type="match status" value="1"/>
</dbReference>
<evidence type="ECO:0000256" key="1">
    <source>
        <dbReference type="ARBA" id="ARBA00009437"/>
    </source>
</evidence>
<dbReference type="PROSITE" id="PS50931">
    <property type="entry name" value="HTH_LYSR"/>
    <property type="match status" value="1"/>
</dbReference>
<keyword evidence="2" id="KW-0805">Transcription regulation</keyword>
<dbReference type="GO" id="GO:0003677">
    <property type="term" value="F:DNA binding"/>
    <property type="evidence" value="ECO:0007669"/>
    <property type="project" value="UniProtKB-KW"/>
</dbReference>
<comment type="similarity">
    <text evidence="1">Belongs to the LysR transcriptional regulatory family.</text>
</comment>
<protein>
    <submittedName>
        <fullName evidence="7">LysR family transcriptional regulator</fullName>
    </submittedName>
</protein>
<evidence type="ECO:0000256" key="4">
    <source>
        <dbReference type="ARBA" id="ARBA00023159"/>
    </source>
</evidence>
<organism evidence="7 8">
    <name type="scientific">Martelella alba</name>
    <dbReference type="NCBI Taxonomy" id="2590451"/>
    <lineage>
        <taxon>Bacteria</taxon>
        <taxon>Pseudomonadati</taxon>
        <taxon>Pseudomonadota</taxon>
        <taxon>Alphaproteobacteria</taxon>
        <taxon>Hyphomicrobiales</taxon>
        <taxon>Aurantimonadaceae</taxon>
        <taxon>Martelella</taxon>
    </lineage>
</organism>
<reference evidence="7 8" key="1">
    <citation type="submission" date="2019-06" db="EMBL/GenBank/DDBJ databases">
        <authorList>
            <person name="Li M."/>
        </authorList>
    </citation>
    <scope>NUCLEOTIDE SEQUENCE [LARGE SCALE GENOMIC DNA]</scope>
    <source>
        <strain evidence="7 8">BGMRC2036</strain>
    </source>
</reference>
<keyword evidence="3" id="KW-0238">DNA-binding</keyword>
<sequence length="318" mass="34285">MELKQLEYFCAVARAGSFSKASAELMVVQPALSRQIGRLESELSTKLFYRNGRGVALTEPGKRFLAVADSVLSELENIRTALADDKAAPAGTVTVGMPPSVSAMIGASLLIAVRRHFPAIKLHVIDGLSGHICEWMMAGKIDVGIVHDSRQSAGLLMEPLMKEPLFLVGKPSAAHRLKDPGRRIGRVNFADAASLPLILQGGSHGLRRLIDATARDLDLPLDVEMEVDAVSTITRLIEAEPFYSILPYGCVSAQLESGSLSAWQVMAPELTNVMLMASVPNKPFTAAMQEVRRAIRMQIATSLPALDSVDLDENAEDA</sequence>
<evidence type="ECO:0000313" key="8">
    <source>
        <dbReference type="Proteomes" id="UP000318801"/>
    </source>
</evidence>
<proteinExistence type="inferred from homology"/>
<dbReference type="PRINTS" id="PR00039">
    <property type="entry name" value="HTHLYSR"/>
</dbReference>
<accession>A0A506U624</accession>
<evidence type="ECO:0000256" key="2">
    <source>
        <dbReference type="ARBA" id="ARBA00023015"/>
    </source>
</evidence>
<dbReference type="AlphaFoldDB" id="A0A506U624"/>
<evidence type="ECO:0000259" key="6">
    <source>
        <dbReference type="PROSITE" id="PS50931"/>
    </source>
</evidence>
<comment type="caution">
    <text evidence="7">The sequence shown here is derived from an EMBL/GenBank/DDBJ whole genome shotgun (WGS) entry which is preliminary data.</text>
</comment>
<keyword evidence="8" id="KW-1185">Reference proteome</keyword>
<dbReference type="Pfam" id="PF00126">
    <property type="entry name" value="HTH_1"/>
    <property type="match status" value="1"/>
</dbReference>
<dbReference type="PANTHER" id="PTHR30293">
    <property type="entry name" value="TRANSCRIPTIONAL REGULATORY PROTEIN NAC-RELATED"/>
    <property type="match status" value="1"/>
</dbReference>
<dbReference type="FunFam" id="1.10.10.10:FF:000001">
    <property type="entry name" value="LysR family transcriptional regulator"/>
    <property type="match status" value="1"/>
</dbReference>
<keyword evidence="4" id="KW-0010">Activator</keyword>
<gene>
    <name evidence="7" type="ORF">FJU08_20435</name>
</gene>
<dbReference type="GO" id="GO:0003700">
    <property type="term" value="F:DNA-binding transcription factor activity"/>
    <property type="evidence" value="ECO:0007669"/>
    <property type="project" value="InterPro"/>
</dbReference>
<dbReference type="InterPro" id="IPR005119">
    <property type="entry name" value="LysR_subst-bd"/>
</dbReference>
<dbReference type="EMBL" id="VHLG01000018">
    <property type="protein sequence ID" value="TPW27377.1"/>
    <property type="molecule type" value="Genomic_DNA"/>
</dbReference>